<sequence>MYRGALHISLSYSIKKGYLSQTANLFVNLKSNTMKNTLQSYSIPGIIQCFFWKSIVW</sequence>
<dbReference type="Proteomes" id="UP000056419">
    <property type="component" value="Unassembled WGS sequence"/>
</dbReference>
<accession>A0A120A2T7</accession>
<reference evidence="1 2" key="1">
    <citation type="journal article" date="2016" name="BMC Genomics">
        <title>Type VI secretion systems of human gut Bacteroidales segregate into three genetic architectures, two of which are contained on mobile genetic elements.</title>
        <authorList>
            <person name="Coyne M.J."/>
            <person name="Roelofs K.G."/>
            <person name="Comstock L.E."/>
        </authorList>
    </citation>
    <scope>NUCLEOTIDE SEQUENCE [LARGE SCALE GENOMIC DNA]</scope>
    <source>
        <strain evidence="1 2">CL09T03C01</strain>
    </source>
</reference>
<protein>
    <submittedName>
        <fullName evidence="1">Uncharacterized protein</fullName>
    </submittedName>
</protein>
<name>A0A120A2T7_BACSE</name>
<evidence type="ECO:0000313" key="1">
    <source>
        <dbReference type="EMBL" id="KWR55767.1"/>
    </source>
</evidence>
<dbReference type="PATRIC" id="fig|46506.5.peg.1651"/>
<comment type="caution">
    <text evidence="1">The sequence shown here is derived from an EMBL/GenBank/DDBJ whole genome shotgun (WGS) entry which is preliminary data.</text>
</comment>
<gene>
    <name evidence="1" type="ORF">AA415_01554</name>
</gene>
<dbReference type="AlphaFoldDB" id="A0A120A2T7"/>
<evidence type="ECO:0000313" key="2">
    <source>
        <dbReference type="Proteomes" id="UP000056419"/>
    </source>
</evidence>
<organism evidence="1 2">
    <name type="scientific">Bacteroides stercoris</name>
    <dbReference type="NCBI Taxonomy" id="46506"/>
    <lineage>
        <taxon>Bacteria</taxon>
        <taxon>Pseudomonadati</taxon>
        <taxon>Bacteroidota</taxon>
        <taxon>Bacteroidia</taxon>
        <taxon>Bacteroidales</taxon>
        <taxon>Bacteroidaceae</taxon>
        <taxon>Bacteroides</taxon>
    </lineage>
</organism>
<dbReference type="STRING" id="46506.AA415_01554"/>
<keyword evidence="2" id="KW-1185">Reference proteome</keyword>
<dbReference type="EMBL" id="LRGC01000005">
    <property type="protein sequence ID" value="KWR55767.1"/>
    <property type="molecule type" value="Genomic_DNA"/>
</dbReference>
<proteinExistence type="predicted"/>